<evidence type="ECO:0000313" key="1">
    <source>
        <dbReference type="EMBL" id="KAJ9596911.1"/>
    </source>
</evidence>
<reference evidence="1" key="1">
    <citation type="journal article" date="2023" name="IScience">
        <title>Live-bearing cockroach genome reveals convergent evolutionary mechanisms linked to viviparity in insects and beyond.</title>
        <authorList>
            <person name="Fouks B."/>
            <person name="Harrison M.C."/>
            <person name="Mikhailova A.A."/>
            <person name="Marchal E."/>
            <person name="English S."/>
            <person name="Carruthers M."/>
            <person name="Jennings E.C."/>
            <person name="Chiamaka E.L."/>
            <person name="Frigard R.A."/>
            <person name="Pippel M."/>
            <person name="Attardo G.M."/>
            <person name="Benoit J.B."/>
            <person name="Bornberg-Bauer E."/>
            <person name="Tobe S.S."/>
        </authorList>
    </citation>
    <scope>NUCLEOTIDE SEQUENCE</scope>
    <source>
        <strain evidence="1">Stay&amp;Tobe</strain>
    </source>
</reference>
<sequence length="99" mass="11332">MTSDSLEIRYSLTERAPEEHGTVSEVFNKIRKGDMMLSPYAMWKFQLLDSANTGSLMKLLAFVDYIDVLLEGEGQYLNEDCISQCSNNMEEYYIVDATI</sequence>
<gene>
    <name evidence="1" type="ORF">L9F63_012036</name>
</gene>
<accession>A0AAD8AE43</accession>
<comment type="caution">
    <text evidence="1">The sequence shown here is derived from an EMBL/GenBank/DDBJ whole genome shotgun (WGS) entry which is preliminary data.</text>
</comment>
<proteinExistence type="predicted"/>
<reference evidence="1" key="2">
    <citation type="submission" date="2023-05" db="EMBL/GenBank/DDBJ databases">
        <authorList>
            <person name="Fouks B."/>
        </authorList>
    </citation>
    <scope>NUCLEOTIDE SEQUENCE</scope>
    <source>
        <strain evidence="1">Stay&amp;Tobe</strain>
        <tissue evidence="1">Testes</tissue>
    </source>
</reference>
<dbReference type="Proteomes" id="UP001233999">
    <property type="component" value="Unassembled WGS sequence"/>
</dbReference>
<dbReference type="AlphaFoldDB" id="A0AAD8AE43"/>
<protein>
    <submittedName>
        <fullName evidence="1">Uncharacterized protein</fullName>
    </submittedName>
</protein>
<keyword evidence="2" id="KW-1185">Reference proteome</keyword>
<organism evidence="1 2">
    <name type="scientific">Diploptera punctata</name>
    <name type="common">Pacific beetle cockroach</name>
    <dbReference type="NCBI Taxonomy" id="6984"/>
    <lineage>
        <taxon>Eukaryota</taxon>
        <taxon>Metazoa</taxon>
        <taxon>Ecdysozoa</taxon>
        <taxon>Arthropoda</taxon>
        <taxon>Hexapoda</taxon>
        <taxon>Insecta</taxon>
        <taxon>Pterygota</taxon>
        <taxon>Neoptera</taxon>
        <taxon>Polyneoptera</taxon>
        <taxon>Dictyoptera</taxon>
        <taxon>Blattodea</taxon>
        <taxon>Blaberoidea</taxon>
        <taxon>Blaberidae</taxon>
        <taxon>Diplopterinae</taxon>
        <taxon>Diploptera</taxon>
    </lineage>
</organism>
<name>A0AAD8AE43_DIPPU</name>
<evidence type="ECO:0000313" key="2">
    <source>
        <dbReference type="Proteomes" id="UP001233999"/>
    </source>
</evidence>
<dbReference type="EMBL" id="JASPKZ010001954">
    <property type="protein sequence ID" value="KAJ9596911.1"/>
    <property type="molecule type" value="Genomic_DNA"/>
</dbReference>